<evidence type="ECO:0000256" key="3">
    <source>
        <dbReference type="ARBA" id="ARBA00022801"/>
    </source>
</evidence>
<gene>
    <name evidence="7" type="ORF">NCGR_LOCUS27074</name>
</gene>
<evidence type="ECO:0000256" key="5">
    <source>
        <dbReference type="SAM" id="MobiDB-lite"/>
    </source>
</evidence>
<evidence type="ECO:0000256" key="6">
    <source>
        <dbReference type="SAM" id="SignalP"/>
    </source>
</evidence>
<accession>A0A811PAG3</accession>
<keyword evidence="4" id="KW-0325">Glycoprotein</keyword>
<dbReference type="InterPro" id="IPR036514">
    <property type="entry name" value="SGNH_hydro_sf"/>
</dbReference>
<feature type="region of interest" description="Disordered" evidence="5">
    <location>
        <begin position="20"/>
        <end position="69"/>
    </location>
</feature>
<evidence type="ECO:0000313" key="7">
    <source>
        <dbReference type="EMBL" id="CAD6240499.1"/>
    </source>
</evidence>
<dbReference type="InterPro" id="IPR035669">
    <property type="entry name" value="SGNH_plant_lipase-like"/>
</dbReference>
<feature type="signal peptide" evidence="6">
    <location>
        <begin position="1"/>
        <end position="25"/>
    </location>
</feature>
<feature type="compositionally biased region" description="Polar residues" evidence="5">
    <location>
        <begin position="41"/>
        <end position="59"/>
    </location>
</feature>
<evidence type="ECO:0000313" key="8">
    <source>
        <dbReference type="Proteomes" id="UP000604825"/>
    </source>
</evidence>
<dbReference type="GO" id="GO:0016788">
    <property type="term" value="F:hydrolase activity, acting on ester bonds"/>
    <property type="evidence" value="ECO:0007669"/>
    <property type="project" value="InterPro"/>
</dbReference>
<feature type="compositionally biased region" description="Low complexity" evidence="5">
    <location>
        <begin position="20"/>
        <end position="35"/>
    </location>
</feature>
<evidence type="ECO:0000256" key="4">
    <source>
        <dbReference type="ARBA" id="ARBA00023180"/>
    </source>
</evidence>
<name>A0A811PAG3_9POAL</name>
<evidence type="ECO:0000256" key="2">
    <source>
        <dbReference type="ARBA" id="ARBA00022729"/>
    </source>
</evidence>
<reference evidence="7" key="1">
    <citation type="submission" date="2020-10" db="EMBL/GenBank/DDBJ databases">
        <authorList>
            <person name="Han B."/>
            <person name="Lu T."/>
            <person name="Zhao Q."/>
            <person name="Huang X."/>
            <person name="Zhao Y."/>
        </authorList>
    </citation>
    <scope>NUCLEOTIDE SEQUENCE</scope>
</reference>
<keyword evidence="2 6" id="KW-0732">Signal</keyword>
<dbReference type="Pfam" id="PF00657">
    <property type="entry name" value="Lipase_GDSL"/>
    <property type="match status" value="1"/>
</dbReference>
<dbReference type="PANTHER" id="PTHR22835:SF681">
    <property type="entry name" value="OS01G0216300 PROTEIN"/>
    <property type="match status" value="1"/>
</dbReference>
<dbReference type="EMBL" id="CAJGYO010000006">
    <property type="protein sequence ID" value="CAD6240499.1"/>
    <property type="molecule type" value="Genomic_DNA"/>
</dbReference>
<dbReference type="CDD" id="cd01837">
    <property type="entry name" value="SGNH_plant_lipase_like"/>
    <property type="match status" value="1"/>
</dbReference>
<keyword evidence="8" id="KW-1185">Reference proteome</keyword>
<keyword evidence="3" id="KW-0378">Hydrolase</keyword>
<protein>
    <recommendedName>
        <fullName evidence="9">GDSL esterase/lipase</fullName>
    </recommendedName>
</protein>
<evidence type="ECO:0008006" key="9">
    <source>
        <dbReference type="Google" id="ProtNLM"/>
    </source>
</evidence>
<organism evidence="7 8">
    <name type="scientific">Miscanthus lutarioriparius</name>
    <dbReference type="NCBI Taxonomy" id="422564"/>
    <lineage>
        <taxon>Eukaryota</taxon>
        <taxon>Viridiplantae</taxon>
        <taxon>Streptophyta</taxon>
        <taxon>Embryophyta</taxon>
        <taxon>Tracheophyta</taxon>
        <taxon>Spermatophyta</taxon>
        <taxon>Magnoliopsida</taxon>
        <taxon>Liliopsida</taxon>
        <taxon>Poales</taxon>
        <taxon>Poaceae</taxon>
        <taxon>PACMAD clade</taxon>
        <taxon>Panicoideae</taxon>
        <taxon>Andropogonodae</taxon>
        <taxon>Andropogoneae</taxon>
        <taxon>Saccharinae</taxon>
        <taxon>Miscanthus</taxon>
    </lineage>
</organism>
<proteinExistence type="inferred from homology"/>
<comment type="caution">
    <text evidence="7">The sequence shown here is derived from an EMBL/GenBank/DDBJ whole genome shotgun (WGS) entry which is preliminary data.</text>
</comment>
<dbReference type="Proteomes" id="UP000604825">
    <property type="component" value="Unassembled WGS sequence"/>
</dbReference>
<dbReference type="SUPFAM" id="SSF52266">
    <property type="entry name" value="SGNH hydrolase"/>
    <property type="match status" value="1"/>
</dbReference>
<comment type="similarity">
    <text evidence="1">Belongs to the 'GDSL' lipolytic enzyme family.</text>
</comment>
<dbReference type="OrthoDB" id="779507at2759"/>
<dbReference type="PANTHER" id="PTHR22835">
    <property type="entry name" value="ZINC FINGER FYVE DOMAIN CONTAINING PROTEIN"/>
    <property type="match status" value="1"/>
</dbReference>
<dbReference type="InterPro" id="IPR001087">
    <property type="entry name" value="GDSL"/>
</dbReference>
<sequence>MRSSIAAAVLLLISYLSSPPYSASATPTPTPATSSGWPRRSSPSFLSTTSPMARPSSTGPPAGRATDTSFSTSSISKAFGLPLVPPSLDKSQSFIKGASFAVMGTTALDLSYFQEHNITSVPPFNSSLSVQIGWFQQLKPSLCSTPKQCDKYLGKSLFVMGEIGGNDYIYLLAANKTVNETRAYMPTVAKAIAGGVERLVELGAKRIVVPGNLPIGCTPIILTLYESHSKSDYDEYGCLDKFNDLARYYNRLLRQEVQALQKKYNLTKIAFADYFRPVVQFLQKPAELGFNGGTALVACRGAGGKYNYNATAACGHPGATACADPSKALNWDGIHLTEKAYGAIAATWLCGPDAEPTILDLAH</sequence>
<evidence type="ECO:0000256" key="1">
    <source>
        <dbReference type="ARBA" id="ARBA00008668"/>
    </source>
</evidence>
<dbReference type="Gene3D" id="3.40.50.1110">
    <property type="entry name" value="SGNH hydrolase"/>
    <property type="match status" value="1"/>
</dbReference>
<dbReference type="AlphaFoldDB" id="A0A811PAG3"/>
<feature type="chain" id="PRO_5032320403" description="GDSL esterase/lipase" evidence="6">
    <location>
        <begin position="26"/>
        <end position="363"/>
    </location>
</feature>